<feature type="region of interest" description="Disordered" evidence="1">
    <location>
        <begin position="426"/>
        <end position="445"/>
    </location>
</feature>
<comment type="caution">
    <text evidence="3">The sequence shown here is derived from an EMBL/GenBank/DDBJ whole genome shotgun (WGS) entry which is preliminary data.</text>
</comment>
<feature type="transmembrane region" description="Helical" evidence="2">
    <location>
        <begin position="44"/>
        <end position="67"/>
    </location>
</feature>
<reference evidence="3" key="2">
    <citation type="submission" date="2020-09" db="EMBL/GenBank/DDBJ databases">
        <authorList>
            <person name="Sun Q."/>
            <person name="Zhou Y."/>
        </authorList>
    </citation>
    <scope>NUCLEOTIDE SEQUENCE</scope>
    <source>
        <strain evidence="3">CGMCC 1.15478</strain>
    </source>
</reference>
<keyword evidence="4" id="KW-1185">Reference proteome</keyword>
<evidence type="ECO:0000256" key="1">
    <source>
        <dbReference type="SAM" id="MobiDB-lite"/>
    </source>
</evidence>
<evidence type="ECO:0000313" key="3">
    <source>
        <dbReference type="EMBL" id="GGC65339.1"/>
    </source>
</evidence>
<accession>A0A916UA30</accession>
<dbReference type="RefSeq" id="WP_188673294.1">
    <property type="nucleotide sequence ID" value="NZ_BMJH01000002.1"/>
</dbReference>
<evidence type="ECO:0000256" key="2">
    <source>
        <dbReference type="SAM" id="Phobius"/>
    </source>
</evidence>
<reference evidence="3" key="1">
    <citation type="journal article" date="2014" name="Int. J. Syst. Evol. Microbiol.">
        <title>Complete genome sequence of Corynebacterium casei LMG S-19264T (=DSM 44701T), isolated from a smear-ripened cheese.</title>
        <authorList>
            <consortium name="US DOE Joint Genome Institute (JGI-PGF)"/>
            <person name="Walter F."/>
            <person name="Albersmeier A."/>
            <person name="Kalinowski J."/>
            <person name="Ruckert C."/>
        </authorList>
    </citation>
    <scope>NUCLEOTIDE SEQUENCE</scope>
    <source>
        <strain evidence="3">CGMCC 1.15478</strain>
    </source>
</reference>
<dbReference type="Proteomes" id="UP000641514">
    <property type="component" value="Unassembled WGS sequence"/>
</dbReference>
<sequence length="445" mass="47950">MANGHGLQQGAPGSQWGTGEPGQWDPNNSGWSHPPRSGRPKPRWIVVAVAAIAIIALVAATLVFLFLRPGQSGASTPQLAASSLLSAIKSGDSTKLSNVLAPEEVGGFSEALSAQDRRARESGVIDTSLVERTLTDGIDIQFTNVDVAVEQIRDDLAKVVITSGDLTISVDSDRLSPEISALIPQSDLAQLGSKTETYAVEDADVEPFIMTVKVGGAWYVSPLYTLFEYATIDEGKPRVDSPQMNRQQFDSAEAAARGALEGLVTSVNTGSVRPLAEALGEYDAKALLTYEPLLADQHGESNSENLSVERAIFTSQRLRGSTYAVPTDLSIRYRDRWNDNSTTISEGCLETREFGRLDYRVCADELGESEDAIFLRAFLESGFLARPGGGWHVTVLPTMYALYHQVIEVAPQADFDRWFKESMPAHSPSAGPASGGFPFGEPGNR</sequence>
<keyword evidence="2" id="KW-0812">Transmembrane</keyword>
<feature type="region of interest" description="Disordered" evidence="1">
    <location>
        <begin position="1"/>
        <end position="38"/>
    </location>
</feature>
<evidence type="ECO:0000313" key="4">
    <source>
        <dbReference type="Proteomes" id="UP000641514"/>
    </source>
</evidence>
<dbReference type="EMBL" id="BMJH01000002">
    <property type="protein sequence ID" value="GGC65339.1"/>
    <property type="molecule type" value="Genomic_DNA"/>
</dbReference>
<keyword evidence="2" id="KW-0472">Membrane</keyword>
<organism evidence="3 4">
    <name type="scientific">Hoyosella rhizosphaerae</name>
    <dbReference type="NCBI Taxonomy" id="1755582"/>
    <lineage>
        <taxon>Bacteria</taxon>
        <taxon>Bacillati</taxon>
        <taxon>Actinomycetota</taxon>
        <taxon>Actinomycetes</taxon>
        <taxon>Mycobacteriales</taxon>
        <taxon>Hoyosellaceae</taxon>
        <taxon>Hoyosella</taxon>
    </lineage>
</organism>
<gene>
    <name evidence="3" type="ORF">GCM10011410_17260</name>
</gene>
<proteinExistence type="predicted"/>
<dbReference type="AlphaFoldDB" id="A0A916UA30"/>
<name>A0A916UA30_9ACTN</name>
<keyword evidence="2" id="KW-1133">Transmembrane helix</keyword>
<protein>
    <submittedName>
        <fullName evidence="3">Uncharacterized protein</fullName>
    </submittedName>
</protein>